<keyword evidence="4" id="KW-0645">Protease</keyword>
<dbReference type="PANTHER" id="PTHR46627">
    <property type="entry name" value="AMINOPEPTIDASE O"/>
    <property type="match status" value="1"/>
</dbReference>
<dbReference type="InterPro" id="IPR033577">
    <property type="entry name" value="AOPep"/>
</dbReference>
<keyword evidence="10" id="KW-0223">Dioxygenase</keyword>
<dbReference type="EMBL" id="GDIQ01029926">
    <property type="protein sequence ID" value="JAN64811.1"/>
    <property type="molecule type" value="Transcribed_RNA"/>
</dbReference>
<evidence type="ECO:0000256" key="7">
    <source>
        <dbReference type="ARBA" id="ARBA00022833"/>
    </source>
</evidence>
<evidence type="ECO:0000256" key="4">
    <source>
        <dbReference type="ARBA" id="ARBA00022670"/>
    </source>
</evidence>
<dbReference type="GO" id="GO:0070006">
    <property type="term" value="F:metalloaminopeptidase activity"/>
    <property type="evidence" value="ECO:0007669"/>
    <property type="project" value="InterPro"/>
</dbReference>
<evidence type="ECO:0000259" key="9">
    <source>
        <dbReference type="SMART" id="SM01263"/>
    </source>
</evidence>
<dbReference type="GO" id="GO:0008270">
    <property type="term" value="F:zinc ion binding"/>
    <property type="evidence" value="ECO:0007669"/>
    <property type="project" value="InterPro"/>
</dbReference>
<dbReference type="InterPro" id="IPR027268">
    <property type="entry name" value="Peptidase_M4/M1_CTD_sf"/>
</dbReference>
<dbReference type="Pfam" id="PF09127">
    <property type="entry name" value="Leuk-A4-hydro_C"/>
    <property type="match status" value="1"/>
</dbReference>
<evidence type="ECO:0000256" key="2">
    <source>
        <dbReference type="ARBA" id="ARBA00004609"/>
    </source>
</evidence>
<evidence type="ECO:0000256" key="3">
    <source>
        <dbReference type="ARBA" id="ARBA00010136"/>
    </source>
</evidence>
<keyword evidence="7" id="KW-0862">Zinc</keyword>
<dbReference type="SUPFAM" id="SSF63737">
    <property type="entry name" value="Leukotriene A4 hydrolase N-terminal domain"/>
    <property type="match status" value="1"/>
</dbReference>
<dbReference type="Gene3D" id="2.60.40.1730">
    <property type="entry name" value="tricorn interacting facor f3 domain"/>
    <property type="match status" value="1"/>
</dbReference>
<evidence type="ECO:0000256" key="8">
    <source>
        <dbReference type="ARBA" id="ARBA00023049"/>
    </source>
</evidence>
<dbReference type="EMBL" id="GDIQ01093432">
    <property type="protein sequence ID" value="JAL58294.1"/>
    <property type="molecule type" value="Transcribed_RNA"/>
</dbReference>
<dbReference type="InterPro" id="IPR015211">
    <property type="entry name" value="Peptidase_M1_C"/>
</dbReference>
<dbReference type="SMART" id="SM01263">
    <property type="entry name" value="Leuk-A4-hydro_C"/>
    <property type="match status" value="1"/>
</dbReference>
<protein>
    <submittedName>
        <fullName evidence="10">1,2-dihydroxy-3-keto-5-methylthiopentene dioxygenase</fullName>
    </submittedName>
</protein>
<dbReference type="Pfam" id="PF01433">
    <property type="entry name" value="Peptidase_M1"/>
    <property type="match status" value="1"/>
</dbReference>
<proteinExistence type="inferred from homology"/>
<reference evidence="10" key="1">
    <citation type="submission" date="2015-10" db="EMBL/GenBank/DDBJ databases">
        <title>EvidentialGene: Evidence-directed Construction of Complete mRNA Transcriptomes without Genomes.</title>
        <authorList>
            <person name="Gilbert D.G."/>
        </authorList>
    </citation>
    <scope>NUCLEOTIDE SEQUENCE</scope>
</reference>
<dbReference type="InterPro" id="IPR001930">
    <property type="entry name" value="Peptidase_M1"/>
</dbReference>
<keyword evidence="10" id="KW-0560">Oxidoreductase</keyword>
<dbReference type="SUPFAM" id="SSF55486">
    <property type="entry name" value="Metalloproteases ('zincins'), catalytic domain"/>
    <property type="match status" value="1"/>
</dbReference>
<keyword evidence="6" id="KW-0378">Hydrolase</keyword>
<dbReference type="InterPro" id="IPR038502">
    <property type="entry name" value="M1_LTA-4_hydro/amino_C_sf"/>
</dbReference>
<comment type="similarity">
    <text evidence="3">Belongs to the peptidase M1 family.</text>
</comment>
<feature type="domain" description="Peptidase M1 leukotriene A4 hydrolase/aminopeptidase C-terminal" evidence="9">
    <location>
        <begin position="514"/>
        <end position="655"/>
    </location>
</feature>
<evidence type="ECO:0000256" key="1">
    <source>
        <dbReference type="ARBA" id="ARBA00001947"/>
    </source>
</evidence>
<dbReference type="GO" id="GO:0005886">
    <property type="term" value="C:plasma membrane"/>
    <property type="evidence" value="ECO:0007669"/>
    <property type="project" value="UniProtKB-SubCell"/>
</dbReference>
<comment type="cofactor">
    <cofactor evidence="1">
        <name>Zn(2+)</name>
        <dbReference type="ChEBI" id="CHEBI:29105"/>
    </cofactor>
</comment>
<dbReference type="Pfam" id="PF17900">
    <property type="entry name" value="Peptidase_M1_N"/>
    <property type="match status" value="1"/>
</dbReference>
<dbReference type="GO" id="GO:0051213">
    <property type="term" value="F:dioxygenase activity"/>
    <property type="evidence" value="ECO:0007669"/>
    <property type="project" value="UniProtKB-KW"/>
</dbReference>
<dbReference type="Gene3D" id="3.30.2010.30">
    <property type="match status" value="1"/>
</dbReference>
<dbReference type="EMBL" id="GDIQ01095782">
    <property type="protein sequence ID" value="JAL55944.1"/>
    <property type="molecule type" value="Transcribed_RNA"/>
</dbReference>
<dbReference type="InterPro" id="IPR045357">
    <property type="entry name" value="Aminopeptidase_N-like_N"/>
</dbReference>
<sequence>MSCHDNLDLPLLSLGSDYKVEHYMLRLTCDIEQRYFSGDVYVFIKQVGSGSTLILDLKDLHIGAVEEVNANEEEVSILLDSFDKRKSNELFMYWTSKKERQTLDPHFESWCVKVENLQKKKAVLCFSYRTKPEGNSISWVLDDDGKCCCLTTGSLVNNRSLFPYQDAPTLMATWQLLLQVPDGFGAATTGDDRGFSTGMGIYFYTSMLLPLSTFALAIGKWKREEIPFHLELRTPDDRIIECRHPHYPCPFAQSDFGGPKIPCQVFYSNSCDPSLFKDYIPSSIEAIFHILGRHVVPKLDFVIMPSSVTCLGFASPGLILISPSILYGHSPMLARLGHEISHSWFGINIGPKNWNEEWISEGFATFMEDVVGLKMSKFARRTELMELKAINRYQILKSDCQNVDPFLQSVSSLNSETNVVINGLHRDKTVSQIPYLKGYFFLVQLVKIVGLDPLLVALKCYIEHFHGCLITTTECVDFFCHQFQQKEEIRHQAQIWLYSSSLPEWKTEFSTINILDAQVTQHLEYWKRPRGSPPSFPFSQAMPDQVLALLDRLLELESKLIPAKSVRRLIDHYEPHLINADTYHRACELIVAQQCTRLLPMVREFLLQHPAMGAYLYGELVHTNRPRFQVVARETYLQLESKLDTNFKTIIRDLIF</sequence>
<dbReference type="InterPro" id="IPR014782">
    <property type="entry name" value="Peptidase_M1_dom"/>
</dbReference>
<evidence type="ECO:0000313" key="10">
    <source>
        <dbReference type="EMBL" id="JAL55944.1"/>
    </source>
</evidence>
<dbReference type="OrthoDB" id="79562at2759"/>
<evidence type="ECO:0000256" key="5">
    <source>
        <dbReference type="ARBA" id="ARBA00022723"/>
    </source>
</evidence>
<dbReference type="PRINTS" id="PR00756">
    <property type="entry name" value="ALADIPTASE"/>
</dbReference>
<dbReference type="InterPro" id="IPR042097">
    <property type="entry name" value="Aminopeptidase_N-like_N_sf"/>
</dbReference>
<dbReference type="InterPro" id="IPR016024">
    <property type="entry name" value="ARM-type_fold"/>
</dbReference>
<dbReference type="Gene3D" id="1.10.390.10">
    <property type="entry name" value="Neutral Protease Domain 2"/>
    <property type="match status" value="1"/>
</dbReference>
<name>A0A0P5RV91_9CRUS</name>
<evidence type="ECO:0000256" key="6">
    <source>
        <dbReference type="ARBA" id="ARBA00022801"/>
    </source>
</evidence>
<organism evidence="10">
    <name type="scientific">Daphnia magna</name>
    <dbReference type="NCBI Taxonomy" id="35525"/>
    <lineage>
        <taxon>Eukaryota</taxon>
        <taxon>Metazoa</taxon>
        <taxon>Ecdysozoa</taxon>
        <taxon>Arthropoda</taxon>
        <taxon>Crustacea</taxon>
        <taxon>Branchiopoda</taxon>
        <taxon>Diplostraca</taxon>
        <taxon>Cladocera</taxon>
        <taxon>Anomopoda</taxon>
        <taxon>Daphniidae</taxon>
        <taxon>Daphnia</taxon>
    </lineage>
</organism>
<dbReference type="Gene3D" id="1.25.40.320">
    <property type="entry name" value="Peptidase M1, leukotriene A4 hydrolase/aminopeptidase C-terminal domain"/>
    <property type="match status" value="1"/>
</dbReference>
<dbReference type="AlphaFoldDB" id="A0A0P5RV91"/>
<comment type="subcellular location">
    <subcellularLocation>
        <location evidence="2">Cell membrane</location>
        <topology evidence="2">Lipid-anchor</topology>
        <topology evidence="2">GPI-anchor</topology>
    </subcellularLocation>
</comment>
<dbReference type="GO" id="GO:0006508">
    <property type="term" value="P:proteolysis"/>
    <property type="evidence" value="ECO:0007669"/>
    <property type="project" value="UniProtKB-KW"/>
</dbReference>
<dbReference type="GO" id="GO:0005730">
    <property type="term" value="C:nucleolus"/>
    <property type="evidence" value="ECO:0007669"/>
    <property type="project" value="InterPro"/>
</dbReference>
<keyword evidence="8" id="KW-0482">Metalloprotease</keyword>
<accession>A0A0P5RV91</accession>
<keyword evidence="5" id="KW-0479">Metal-binding</keyword>
<dbReference type="PANTHER" id="PTHR46627:SF1">
    <property type="entry name" value="AMINOPEPTIDASE O"/>
    <property type="match status" value="1"/>
</dbReference>
<dbReference type="SUPFAM" id="SSF48371">
    <property type="entry name" value="ARM repeat"/>
    <property type="match status" value="1"/>
</dbReference>